<proteinExistence type="predicted"/>
<dbReference type="OrthoDB" id="8716700at2"/>
<dbReference type="KEGG" id="pacr:FXN63_01070"/>
<dbReference type="InterPro" id="IPR007709">
    <property type="entry name" value="N-FG_amidohydro"/>
</dbReference>
<organism evidence="1 2">
    <name type="scientific">Pigmentiphaga aceris</name>
    <dbReference type="NCBI Taxonomy" id="1940612"/>
    <lineage>
        <taxon>Bacteria</taxon>
        <taxon>Pseudomonadati</taxon>
        <taxon>Pseudomonadota</taxon>
        <taxon>Betaproteobacteria</taxon>
        <taxon>Burkholderiales</taxon>
        <taxon>Alcaligenaceae</taxon>
        <taxon>Pigmentiphaga</taxon>
    </lineage>
</organism>
<dbReference type="Pfam" id="PF05013">
    <property type="entry name" value="FGase"/>
    <property type="match status" value="1"/>
</dbReference>
<dbReference type="Proteomes" id="UP000325161">
    <property type="component" value="Chromosome"/>
</dbReference>
<dbReference type="RefSeq" id="WP_148812017.1">
    <property type="nucleotide sequence ID" value="NZ_CP043046.1"/>
</dbReference>
<keyword evidence="1" id="KW-0378">Hydrolase</keyword>
<protein>
    <submittedName>
        <fullName evidence="1">N-formylglutamate amidohydrolase</fullName>
    </submittedName>
</protein>
<gene>
    <name evidence="1" type="ORF">FXN63_01070</name>
</gene>
<dbReference type="AlphaFoldDB" id="A0A5C0AR49"/>
<dbReference type="SUPFAM" id="SSF53187">
    <property type="entry name" value="Zn-dependent exopeptidases"/>
    <property type="match status" value="1"/>
</dbReference>
<keyword evidence="2" id="KW-1185">Reference proteome</keyword>
<name>A0A5C0AR49_9BURK</name>
<dbReference type="EMBL" id="CP043046">
    <property type="protein sequence ID" value="QEI04579.1"/>
    <property type="molecule type" value="Genomic_DNA"/>
</dbReference>
<sequence length="299" mass="33170">MSSPSTAVTAAVSASVPGAFAPYTLTLPQGEALPLIGDSPHSGTTYPSDFRFAADFMDVRSGEDTYVHELWSQLPAHGGTLLAAEFPRSYIDPNREIDDIDQSMLDAPWPGPVNAGEKTRLGIGLIWRDSNKKAIYDRKLTPAEVQSRIERFHVPYHLALNAQIEAAYQKFGAVWHLNLHSMPGNSYESLQIKSDKPLADFVLGDRDGTTCSPEFLDVVATALRKCGYSVAINDPFKGVALIGRIGRPLENRHSMQIEVQRYLYMSEKNFERNDHFVKLQADLVEVTKTVASYIQEKIA</sequence>
<evidence type="ECO:0000313" key="2">
    <source>
        <dbReference type="Proteomes" id="UP000325161"/>
    </source>
</evidence>
<dbReference type="Gene3D" id="3.40.630.40">
    <property type="entry name" value="Zn-dependent exopeptidases"/>
    <property type="match status" value="1"/>
</dbReference>
<dbReference type="GO" id="GO:0016787">
    <property type="term" value="F:hydrolase activity"/>
    <property type="evidence" value="ECO:0007669"/>
    <property type="project" value="UniProtKB-KW"/>
</dbReference>
<evidence type="ECO:0000313" key="1">
    <source>
        <dbReference type="EMBL" id="QEI04579.1"/>
    </source>
</evidence>
<accession>A0A5C0AR49</accession>
<reference evidence="1 2" key="1">
    <citation type="submission" date="2019-08" db="EMBL/GenBank/DDBJ databases">
        <title>Amphibian skin-associated Pigmentiphaga: genome sequence and occurrence across geography and hosts.</title>
        <authorList>
            <person name="Bletz M.C."/>
            <person name="Bunk B."/>
            <person name="Sproeer C."/>
            <person name="Biwer P."/>
            <person name="Reiter S."/>
            <person name="Rabemananjara F.C.E."/>
            <person name="Schulz S."/>
            <person name="Overmann J."/>
            <person name="Vences M."/>
        </authorList>
    </citation>
    <scope>NUCLEOTIDE SEQUENCE [LARGE SCALE GENOMIC DNA]</scope>
    <source>
        <strain evidence="1 2">Mada1488</strain>
    </source>
</reference>